<sequence>MLAKTMILSIYAIAGILAMTPMVLASEFTEDHLSEEIAEAASREEAEADRIQQTRPPRG</sequence>
<feature type="region of interest" description="Disordered" evidence="1">
    <location>
        <begin position="38"/>
        <end position="59"/>
    </location>
</feature>
<evidence type="ECO:0000256" key="1">
    <source>
        <dbReference type="SAM" id="MobiDB-lite"/>
    </source>
</evidence>
<dbReference type="Proteomes" id="UP000326169">
    <property type="component" value="Unassembled WGS sequence"/>
</dbReference>
<name>A0A5M3T5R3_LIMPL</name>
<dbReference type="EMBL" id="BIMW01000083">
    <property type="protein sequence ID" value="GCE93952.1"/>
    <property type="molecule type" value="Genomic_DNA"/>
</dbReference>
<organism evidence="2 3">
    <name type="scientific">Limnospira platensis NIES-46</name>
    <dbReference type="NCBI Taxonomy" id="1236695"/>
    <lineage>
        <taxon>Bacteria</taxon>
        <taxon>Bacillati</taxon>
        <taxon>Cyanobacteriota</taxon>
        <taxon>Cyanophyceae</taxon>
        <taxon>Oscillatoriophycideae</taxon>
        <taxon>Oscillatoriales</taxon>
        <taxon>Sirenicapillariaceae</taxon>
        <taxon>Limnospira</taxon>
    </lineage>
</organism>
<evidence type="ECO:0000313" key="3">
    <source>
        <dbReference type="Proteomes" id="UP000326169"/>
    </source>
</evidence>
<dbReference type="GeneID" id="301682859"/>
<keyword evidence="3" id="KW-1185">Reference proteome</keyword>
<gene>
    <name evidence="2" type="ORF">NIES46_20040</name>
</gene>
<proteinExistence type="predicted"/>
<dbReference type="RefSeq" id="WP_014275442.1">
    <property type="nucleotide sequence ID" value="NZ_BIMW01000083.1"/>
</dbReference>
<accession>A0A5M3T5R3</accession>
<protein>
    <submittedName>
        <fullName evidence="2">Uncharacterized protein</fullName>
    </submittedName>
</protein>
<comment type="caution">
    <text evidence="2">The sequence shown here is derived from an EMBL/GenBank/DDBJ whole genome shotgun (WGS) entry which is preliminary data.</text>
</comment>
<reference evidence="2 3" key="1">
    <citation type="journal article" date="2019" name="J Genomics">
        <title>The Draft Genome of a Hydrogen-producing Cyanobacterium, Arthrospira platensis NIES-46.</title>
        <authorList>
            <person name="Suzuki S."/>
            <person name="Yamaguchi H."/>
            <person name="Kawachi M."/>
        </authorList>
    </citation>
    <scope>NUCLEOTIDE SEQUENCE [LARGE SCALE GENOMIC DNA]</scope>
    <source>
        <strain evidence="2 3">NIES-46</strain>
    </source>
</reference>
<evidence type="ECO:0000313" key="2">
    <source>
        <dbReference type="EMBL" id="GCE93952.1"/>
    </source>
</evidence>
<feature type="compositionally biased region" description="Basic and acidic residues" evidence="1">
    <location>
        <begin position="38"/>
        <end position="52"/>
    </location>
</feature>